<evidence type="ECO:0000256" key="5">
    <source>
        <dbReference type="SAM" id="Phobius"/>
    </source>
</evidence>
<protein>
    <submittedName>
        <fullName evidence="9">Alpha/beta fold hydrolase</fullName>
    </submittedName>
</protein>
<feature type="transmembrane region" description="Helical" evidence="5">
    <location>
        <begin position="981"/>
        <end position="998"/>
    </location>
</feature>
<accession>A0A3L6ZS85</accession>
<dbReference type="PANTHER" id="PTHR43248">
    <property type="entry name" value="2-SUCCINYL-6-HYDROXY-2,4-CYCLOHEXADIENE-1-CARBOXYLATE SYNTHASE"/>
    <property type="match status" value="1"/>
</dbReference>
<dbReference type="GO" id="GO:0016787">
    <property type="term" value="F:hydrolase activity"/>
    <property type="evidence" value="ECO:0007669"/>
    <property type="project" value="UniProtKB-KW"/>
</dbReference>
<feature type="chain" id="PRO_5017923948" evidence="6">
    <location>
        <begin position="42"/>
        <end position="1006"/>
    </location>
</feature>
<dbReference type="PANTHER" id="PTHR43248:SF29">
    <property type="entry name" value="TRIPEPTIDYL AMINOPEPTIDASE"/>
    <property type="match status" value="1"/>
</dbReference>
<name>A0A3L6ZS85_9MICO</name>
<dbReference type="Gene3D" id="3.40.50.1820">
    <property type="entry name" value="alpha/beta hydrolase"/>
    <property type="match status" value="1"/>
</dbReference>
<evidence type="ECO:0000256" key="2">
    <source>
        <dbReference type="ARBA" id="ARBA00022729"/>
    </source>
</evidence>
<reference evidence="9 10" key="1">
    <citation type="submission" date="2018-10" db="EMBL/GenBank/DDBJ databases">
        <authorList>
            <person name="Li J."/>
        </authorList>
    </citation>
    <scope>NUCLEOTIDE SEQUENCE [LARGE SCALE GENOMIC DNA]</scope>
    <source>
        <strain evidence="9 10">JCM 30549</strain>
    </source>
</reference>
<evidence type="ECO:0000259" key="8">
    <source>
        <dbReference type="Pfam" id="PF08386"/>
    </source>
</evidence>
<keyword evidence="3 9" id="KW-0378">Hydrolase</keyword>
<feature type="domain" description="Peptidase S33 tripeptidyl aminopeptidase-like C-terminal" evidence="8">
    <location>
        <begin position="700"/>
        <end position="792"/>
    </location>
</feature>
<dbReference type="InterPro" id="IPR051601">
    <property type="entry name" value="Serine_prot/Carboxylest_S33"/>
</dbReference>
<keyword evidence="5" id="KW-0812">Transmembrane</keyword>
<dbReference type="InterPro" id="IPR000073">
    <property type="entry name" value="AB_hydrolase_1"/>
</dbReference>
<dbReference type="InterPro" id="IPR013595">
    <property type="entry name" value="Pept_S33_TAP-like_C"/>
</dbReference>
<evidence type="ECO:0000256" key="3">
    <source>
        <dbReference type="ARBA" id="ARBA00022801"/>
    </source>
</evidence>
<dbReference type="Pfam" id="PF08386">
    <property type="entry name" value="Abhydrolase_4"/>
    <property type="match status" value="1"/>
</dbReference>
<proteinExistence type="inferred from homology"/>
<dbReference type="AlphaFoldDB" id="A0A3L6ZS85"/>
<evidence type="ECO:0000313" key="10">
    <source>
        <dbReference type="Proteomes" id="UP000275395"/>
    </source>
</evidence>
<dbReference type="Pfam" id="PF00561">
    <property type="entry name" value="Abhydrolase_1"/>
    <property type="match status" value="1"/>
</dbReference>
<keyword evidence="5" id="KW-1133">Transmembrane helix</keyword>
<feature type="compositionally biased region" description="Polar residues" evidence="4">
    <location>
        <begin position="60"/>
        <end position="71"/>
    </location>
</feature>
<evidence type="ECO:0000313" key="9">
    <source>
        <dbReference type="EMBL" id="RLP70461.1"/>
    </source>
</evidence>
<dbReference type="InterPro" id="IPR029058">
    <property type="entry name" value="AB_hydrolase_fold"/>
</dbReference>
<comment type="caution">
    <text evidence="9">The sequence shown here is derived from an EMBL/GenBank/DDBJ whole genome shotgun (WGS) entry which is preliminary data.</text>
</comment>
<organism evidence="9 10">
    <name type="scientific">Mycetocola reblochoni</name>
    <dbReference type="NCBI Taxonomy" id="331618"/>
    <lineage>
        <taxon>Bacteria</taxon>
        <taxon>Bacillati</taxon>
        <taxon>Actinomycetota</taxon>
        <taxon>Actinomycetes</taxon>
        <taxon>Micrococcales</taxon>
        <taxon>Microbacteriaceae</taxon>
        <taxon>Mycetocola</taxon>
    </lineage>
</organism>
<evidence type="ECO:0000256" key="4">
    <source>
        <dbReference type="SAM" id="MobiDB-lite"/>
    </source>
</evidence>
<sequence>MLILMNPQGKRVRPPMLGGLRLPVVLVTSVALTLTPAAALAATPAPTPVPMVSADPTPGQPDTATEPSSDASVPATVQPPVIAVTGDGILESGRDLGVRVTVTAEEGTPLRLLVQREQDSSPVDATRTDVTVDASGEAEVVLDGSTLSAGQYRVVDELSTIRGDAFTVADAPEAPSEPAPEQHGEASEAPDETVDVPLDEYYPQLAKDLFDTDGDGIYRIGAPAAGGSATGVVPAGLDDYYAQAADFTAEKCDRLGLPTAAYERLVGTTLRCGYVISPIDDEHPSAGNVAVATMVADHTGDEKKGSILWNPGGPGGSGLTLAVAGALYEPELLEHYDLIGFDPRGTGSSMPYSQCSTDEMLDEDRAANSYGLPLSEAEEDLNARAERFADDCFANTAALFDLDGDGSADDADQRAQQERLIENLGTWDAVGDVDVIRSVAGDQKLSFVGFSYGTRLGYVFSQKFGGSVGRLVLDGAVDPGNVDSASIDAMRSINRAVGADDPDPAEEAAESNIAQGAGFQGTFEQFALDCSARGARGLTWGEAYPDLAEEEIGSTAFTCPLGDGVTDKAALTAANQEILRTLERGALPTGQPGDERLVSFADARTGVFQALYSETLWSSLAQGLAELKEGRTAGGLMILADQYNDRDSETGHYAPMLQAFTTIRCTDENSNGSLPDIEKVRSFAERYDEAAPFQAASISPGVYDYCDFWRFVGTLPDAEELTAVPNILVVSTSHDSATPYASGVKLARLIDGTLLSVSGASHTSYMSGDEEKACVDSTVNDFLIDGVVPDDGDFGPALAEQDTAVDDTGETVTFDTRCKVETFRSAEFALSADTAHAGERIGFLAAHLVDDVGFEIAVDGESLASGRTDNGGNAGGQFTLPSDIAPGRYAVEFRSGGSATLASSAGSSAGRFATARSAAAGEVIATAELTILADDVPKTDDGDDAPASQGPAGGAADDGDGSSLSASAAGSLARSGTDANVGLLLAVVLVLVGGTLLIRRRRTAEG</sequence>
<evidence type="ECO:0000259" key="7">
    <source>
        <dbReference type="Pfam" id="PF00561"/>
    </source>
</evidence>
<comment type="similarity">
    <text evidence="1">Belongs to the peptidase S33 family.</text>
</comment>
<keyword evidence="2 6" id="KW-0732">Signal</keyword>
<dbReference type="Proteomes" id="UP000275395">
    <property type="component" value="Unassembled WGS sequence"/>
</dbReference>
<feature type="compositionally biased region" description="Low complexity" evidence="4">
    <location>
        <begin position="170"/>
        <end position="179"/>
    </location>
</feature>
<gene>
    <name evidence="9" type="ORF">D9V30_02845</name>
</gene>
<dbReference type="SUPFAM" id="SSF53474">
    <property type="entry name" value="alpha/beta-Hydrolases"/>
    <property type="match status" value="1"/>
</dbReference>
<feature type="region of interest" description="Disordered" evidence="4">
    <location>
        <begin position="170"/>
        <end position="193"/>
    </location>
</feature>
<keyword evidence="5" id="KW-0472">Membrane</keyword>
<evidence type="ECO:0000256" key="6">
    <source>
        <dbReference type="SAM" id="SignalP"/>
    </source>
</evidence>
<feature type="domain" description="AB hydrolase-1" evidence="7">
    <location>
        <begin position="307"/>
        <end position="531"/>
    </location>
</feature>
<evidence type="ECO:0000256" key="1">
    <source>
        <dbReference type="ARBA" id="ARBA00010088"/>
    </source>
</evidence>
<feature type="region of interest" description="Disordered" evidence="4">
    <location>
        <begin position="936"/>
        <end position="968"/>
    </location>
</feature>
<feature type="signal peptide" evidence="6">
    <location>
        <begin position="1"/>
        <end position="41"/>
    </location>
</feature>
<dbReference type="EMBL" id="RCUW01000002">
    <property type="protein sequence ID" value="RLP70461.1"/>
    <property type="molecule type" value="Genomic_DNA"/>
</dbReference>
<feature type="region of interest" description="Disordered" evidence="4">
    <location>
        <begin position="44"/>
        <end position="74"/>
    </location>
</feature>